<dbReference type="CDD" id="cd04301">
    <property type="entry name" value="NAT_SF"/>
    <property type="match status" value="1"/>
</dbReference>
<evidence type="ECO:0000256" key="1">
    <source>
        <dbReference type="ARBA" id="ARBA00022679"/>
    </source>
</evidence>
<evidence type="ECO:0000313" key="4">
    <source>
        <dbReference type="EMBL" id="MFC3927267.1"/>
    </source>
</evidence>
<dbReference type="GO" id="GO:0016746">
    <property type="term" value="F:acyltransferase activity"/>
    <property type="evidence" value="ECO:0007669"/>
    <property type="project" value="UniProtKB-KW"/>
</dbReference>
<dbReference type="EMBL" id="JBHRZV010000005">
    <property type="protein sequence ID" value="MFC3927267.1"/>
    <property type="molecule type" value="Genomic_DNA"/>
</dbReference>
<dbReference type="InterPro" id="IPR016181">
    <property type="entry name" value="Acyl_CoA_acyltransferase"/>
</dbReference>
<proteinExistence type="predicted"/>
<dbReference type="Gene3D" id="3.40.630.30">
    <property type="match status" value="1"/>
</dbReference>
<dbReference type="EC" id="2.3.-.-" evidence="4"/>
<keyword evidence="1 4" id="KW-0808">Transferase</keyword>
<dbReference type="InterPro" id="IPR050832">
    <property type="entry name" value="Bact_Acetyltransf"/>
</dbReference>
<comment type="caution">
    <text evidence="4">The sequence shown here is derived from an EMBL/GenBank/DDBJ whole genome shotgun (WGS) entry which is preliminary data.</text>
</comment>
<dbReference type="PANTHER" id="PTHR43877">
    <property type="entry name" value="AMINOALKYLPHOSPHONATE N-ACETYLTRANSFERASE-RELATED-RELATED"/>
    <property type="match status" value="1"/>
</dbReference>
<dbReference type="Proteomes" id="UP001595807">
    <property type="component" value="Unassembled WGS sequence"/>
</dbReference>
<dbReference type="RefSeq" id="WP_380424593.1">
    <property type="nucleotide sequence ID" value="NZ_JBHRZV010000005.1"/>
</dbReference>
<organism evidence="4 5">
    <name type="scientific">Streptococcus caprae</name>
    <dbReference type="NCBI Taxonomy" id="1640501"/>
    <lineage>
        <taxon>Bacteria</taxon>
        <taxon>Bacillati</taxon>
        <taxon>Bacillota</taxon>
        <taxon>Bacilli</taxon>
        <taxon>Lactobacillales</taxon>
        <taxon>Streptococcaceae</taxon>
        <taxon>Streptococcus</taxon>
    </lineage>
</organism>
<gene>
    <name evidence="4" type="ORF">ACFORF_01280</name>
</gene>
<dbReference type="PROSITE" id="PS51186">
    <property type="entry name" value="GNAT"/>
    <property type="match status" value="1"/>
</dbReference>
<dbReference type="InterPro" id="IPR000182">
    <property type="entry name" value="GNAT_dom"/>
</dbReference>
<protein>
    <submittedName>
        <fullName evidence="4">GNAT family N-acetyltransferase</fullName>
        <ecNumber evidence="4">2.3.-.-</ecNumber>
    </submittedName>
</protein>
<keyword evidence="2 4" id="KW-0012">Acyltransferase</keyword>
<reference evidence="5" key="1">
    <citation type="journal article" date="2019" name="Int. J. Syst. Evol. Microbiol.">
        <title>The Global Catalogue of Microorganisms (GCM) 10K type strain sequencing project: providing services to taxonomists for standard genome sequencing and annotation.</title>
        <authorList>
            <consortium name="The Broad Institute Genomics Platform"/>
            <consortium name="The Broad Institute Genome Sequencing Center for Infectious Disease"/>
            <person name="Wu L."/>
            <person name="Ma J."/>
        </authorList>
    </citation>
    <scope>NUCLEOTIDE SEQUENCE [LARGE SCALE GENOMIC DNA]</scope>
    <source>
        <strain evidence="5">CCUG 67170</strain>
    </source>
</reference>
<evidence type="ECO:0000256" key="2">
    <source>
        <dbReference type="ARBA" id="ARBA00023315"/>
    </source>
</evidence>
<keyword evidence="5" id="KW-1185">Reference proteome</keyword>
<feature type="domain" description="N-acetyltransferase" evidence="3">
    <location>
        <begin position="2"/>
        <end position="165"/>
    </location>
</feature>
<dbReference type="SUPFAM" id="SSF55729">
    <property type="entry name" value="Acyl-CoA N-acyltransferases (Nat)"/>
    <property type="match status" value="1"/>
</dbReference>
<accession>A0ABV8CT46</accession>
<dbReference type="Pfam" id="PF00583">
    <property type="entry name" value="Acetyltransf_1"/>
    <property type="match status" value="1"/>
</dbReference>
<sequence length="169" mass="18857">MITTRFATPADAQAICEICSSAWRVTYENLNSPDYIEKVIADFYNLDRVTKECSTSDENWHGYMVAELDGQVLGAIGGGVSENNTLGHIYVLYVHPDHKGKGMGRALVDFLTDHQKTTYGISRQQVTVAQGNIMGIPFYEAMGFTCQGEIPSWYNPGGKENFTFERELL</sequence>
<evidence type="ECO:0000259" key="3">
    <source>
        <dbReference type="PROSITE" id="PS51186"/>
    </source>
</evidence>
<name>A0ABV8CT46_9STRE</name>
<evidence type="ECO:0000313" key="5">
    <source>
        <dbReference type="Proteomes" id="UP001595807"/>
    </source>
</evidence>